<gene>
    <name evidence="1" type="ORF">HPB50_016799</name>
</gene>
<keyword evidence="2" id="KW-1185">Reference proteome</keyword>
<organism evidence="1 2">
    <name type="scientific">Hyalomma asiaticum</name>
    <name type="common">Tick</name>
    <dbReference type="NCBI Taxonomy" id="266040"/>
    <lineage>
        <taxon>Eukaryota</taxon>
        <taxon>Metazoa</taxon>
        <taxon>Ecdysozoa</taxon>
        <taxon>Arthropoda</taxon>
        <taxon>Chelicerata</taxon>
        <taxon>Arachnida</taxon>
        <taxon>Acari</taxon>
        <taxon>Parasitiformes</taxon>
        <taxon>Ixodida</taxon>
        <taxon>Ixodoidea</taxon>
        <taxon>Ixodidae</taxon>
        <taxon>Hyalomminae</taxon>
        <taxon>Hyalomma</taxon>
    </lineage>
</organism>
<proteinExistence type="predicted"/>
<dbReference type="Proteomes" id="UP000821845">
    <property type="component" value="Chromosome 4"/>
</dbReference>
<accession>A0ACB7SHU5</accession>
<evidence type="ECO:0000313" key="1">
    <source>
        <dbReference type="EMBL" id="KAH6933611.1"/>
    </source>
</evidence>
<protein>
    <submittedName>
        <fullName evidence="1">Uncharacterized protein</fullName>
    </submittedName>
</protein>
<sequence>MLQVVKPVAKVLVSCVDDVILKYKVRGEFASTVLQLVCEEYMNCAGKNMGKKPNCMMRRLELPLENEKKANAVFHWFFEVVRP</sequence>
<reference evidence="1" key="1">
    <citation type="submission" date="2020-05" db="EMBL/GenBank/DDBJ databases">
        <title>Large-scale comparative analyses of tick genomes elucidate their genetic diversity and vector capacities.</title>
        <authorList>
            <person name="Jia N."/>
            <person name="Wang J."/>
            <person name="Shi W."/>
            <person name="Du L."/>
            <person name="Sun Y."/>
            <person name="Zhan W."/>
            <person name="Jiang J."/>
            <person name="Wang Q."/>
            <person name="Zhang B."/>
            <person name="Ji P."/>
            <person name="Sakyi L.B."/>
            <person name="Cui X."/>
            <person name="Yuan T."/>
            <person name="Jiang B."/>
            <person name="Yang W."/>
            <person name="Lam T.T.-Y."/>
            <person name="Chang Q."/>
            <person name="Ding S."/>
            <person name="Wang X."/>
            <person name="Zhu J."/>
            <person name="Ruan X."/>
            <person name="Zhao L."/>
            <person name="Wei J."/>
            <person name="Que T."/>
            <person name="Du C."/>
            <person name="Cheng J."/>
            <person name="Dai P."/>
            <person name="Han X."/>
            <person name="Huang E."/>
            <person name="Gao Y."/>
            <person name="Liu J."/>
            <person name="Shao H."/>
            <person name="Ye R."/>
            <person name="Li L."/>
            <person name="Wei W."/>
            <person name="Wang X."/>
            <person name="Wang C."/>
            <person name="Yang T."/>
            <person name="Huo Q."/>
            <person name="Li W."/>
            <person name="Guo W."/>
            <person name="Chen H."/>
            <person name="Zhou L."/>
            <person name="Ni X."/>
            <person name="Tian J."/>
            <person name="Zhou Y."/>
            <person name="Sheng Y."/>
            <person name="Liu T."/>
            <person name="Pan Y."/>
            <person name="Xia L."/>
            <person name="Li J."/>
            <person name="Zhao F."/>
            <person name="Cao W."/>
        </authorList>
    </citation>
    <scope>NUCLEOTIDE SEQUENCE</scope>
    <source>
        <strain evidence="1">Hyas-2018</strain>
    </source>
</reference>
<comment type="caution">
    <text evidence="1">The sequence shown here is derived from an EMBL/GenBank/DDBJ whole genome shotgun (WGS) entry which is preliminary data.</text>
</comment>
<dbReference type="EMBL" id="CM023484">
    <property type="protein sequence ID" value="KAH6933611.1"/>
    <property type="molecule type" value="Genomic_DNA"/>
</dbReference>
<evidence type="ECO:0000313" key="2">
    <source>
        <dbReference type="Proteomes" id="UP000821845"/>
    </source>
</evidence>
<name>A0ACB7SHU5_HYAAI</name>